<dbReference type="PANTHER" id="PTHR37813:SF1">
    <property type="entry name" value="FELS-2 PROPHAGE PROTEIN"/>
    <property type="match status" value="1"/>
</dbReference>
<keyword evidence="3" id="KW-0175">Coiled coil</keyword>
<feature type="coiled-coil region" evidence="3">
    <location>
        <begin position="628"/>
        <end position="682"/>
    </location>
</feature>
<gene>
    <name evidence="6" type="ORF">UFOVP783_70</name>
</gene>
<dbReference type="InterPro" id="IPR010090">
    <property type="entry name" value="Phage_tape_meas"/>
</dbReference>
<protein>
    <submittedName>
        <fullName evidence="6">Phage tail tape measure protein</fullName>
    </submittedName>
</protein>
<accession>A0A6J5NUD3</accession>
<evidence type="ECO:0000256" key="1">
    <source>
        <dbReference type="ARBA" id="ARBA00022465"/>
    </source>
</evidence>
<dbReference type="GO" id="GO:0098003">
    <property type="term" value="P:viral tail assembly"/>
    <property type="evidence" value="ECO:0007669"/>
    <property type="project" value="UniProtKB-KW"/>
</dbReference>
<feature type="compositionally biased region" description="Polar residues" evidence="4">
    <location>
        <begin position="126"/>
        <end position="135"/>
    </location>
</feature>
<evidence type="ECO:0000256" key="4">
    <source>
        <dbReference type="SAM" id="MobiDB-lite"/>
    </source>
</evidence>
<evidence type="ECO:0000259" key="5">
    <source>
        <dbReference type="Pfam" id="PF10145"/>
    </source>
</evidence>
<reference evidence="6" key="1">
    <citation type="submission" date="2020-04" db="EMBL/GenBank/DDBJ databases">
        <authorList>
            <person name="Chiriac C."/>
            <person name="Salcher M."/>
            <person name="Ghai R."/>
            <person name="Kavagutti S V."/>
        </authorList>
    </citation>
    <scope>NUCLEOTIDE SEQUENCE</scope>
</reference>
<dbReference type="PANTHER" id="PTHR37813">
    <property type="entry name" value="FELS-2 PROPHAGE PROTEIN"/>
    <property type="match status" value="1"/>
</dbReference>
<organism evidence="6">
    <name type="scientific">uncultured Caudovirales phage</name>
    <dbReference type="NCBI Taxonomy" id="2100421"/>
    <lineage>
        <taxon>Viruses</taxon>
        <taxon>Duplodnaviria</taxon>
        <taxon>Heunggongvirae</taxon>
        <taxon>Uroviricota</taxon>
        <taxon>Caudoviricetes</taxon>
        <taxon>Peduoviridae</taxon>
        <taxon>Maltschvirus</taxon>
        <taxon>Maltschvirus maltsch</taxon>
    </lineage>
</organism>
<evidence type="ECO:0000313" key="6">
    <source>
        <dbReference type="EMBL" id="CAB4162587.1"/>
    </source>
</evidence>
<dbReference type="Pfam" id="PF10145">
    <property type="entry name" value="PhageMin_Tail"/>
    <property type="match status" value="1"/>
</dbReference>
<feature type="domain" description="Phage tail tape measure protein" evidence="5">
    <location>
        <begin position="220"/>
        <end position="396"/>
    </location>
</feature>
<proteinExistence type="predicted"/>
<keyword evidence="1" id="KW-1245">Viral tail assembly</keyword>
<evidence type="ECO:0000256" key="2">
    <source>
        <dbReference type="ARBA" id="ARBA00022612"/>
    </source>
</evidence>
<evidence type="ECO:0000256" key="3">
    <source>
        <dbReference type="SAM" id="Coils"/>
    </source>
</evidence>
<name>A0A6J5NUD3_9CAUD</name>
<dbReference type="EMBL" id="LR796738">
    <property type="protein sequence ID" value="CAB4162587.1"/>
    <property type="molecule type" value="Genomic_DNA"/>
</dbReference>
<feature type="compositionally biased region" description="Gly residues" evidence="4">
    <location>
        <begin position="143"/>
        <end position="158"/>
    </location>
</feature>
<keyword evidence="2" id="KW-1188">Viral release from host cell</keyword>
<feature type="region of interest" description="Disordered" evidence="4">
    <location>
        <begin position="123"/>
        <end position="158"/>
    </location>
</feature>
<sequence length="795" mass="81877">MSASEANVAIDFLSNPDDTLDALAKIEQGLLKVQQRMGMMNSQFQRLAKNLPSAEISKRFDAMAAASSRFTAKMTASATAANQLTAAAGKTAALEQALTTVAQTLQSVTANANRAGRTLEWMARQAKQSTQSGNRATRRANASGGGSSAGGGGGGSDSGGASALSMLGRYAAPAAAVAAVGAAMKDTIKDAMNFEQAMAGVAAVGEIDKTSTAFNTLREAALSGSNAFNSIQKAEGLRELVAAGMSAEQAAGSLSSTLRLAAAGEIEMGRASEIMVASMSAFQLKASDSARIIDTLTAAANASPASIDDMGESMKFIAPVASAMKIPIETVSAALAVLANNGVRGGMAGRGLGAVFARLVAPTKDAEEAMANAGIAAYELSPSLNSVESVMQKLARLDQATLVKLFGAENLDISSILAANASGFGAMEKRMESATGAGTRFEQAIGDTAAGSAKKLGNAVDDLQVRIGSMAGGPIKSAVDGLTQMVGLMSSAMSDMSNNSDGGAVVNLKALREQFAAINKTILESKTEEEMQKSTDALDQFQKTLGRTQSEGISGASGKTKSYYAELAVDANLLKQALSGIFYENKRNAEAAMWAKNVRQDIKPGAGLSSFFKFDPGKWNPSEALKSSEQMQKEKTQAEAKMDLARQVALAEAEAAGDTTGVQKLEREIAFLREKKAIIEATGMSDTEAASAANRLLDARGSKQGPRFEGVADSMQAIGGGGGFFAGRQDTAELQRMQLTSLQSIAENTAKTAAVLGTSSSPGAVGGSLDKAILDVLKTIADHTGKSSVLRVTTT</sequence>
<dbReference type="NCBIfam" id="TIGR01760">
    <property type="entry name" value="tape_meas_TP901"/>
    <property type="match status" value="1"/>
</dbReference>